<evidence type="ECO:0000313" key="5">
    <source>
        <dbReference type="Proteomes" id="UP000031523"/>
    </source>
</evidence>
<evidence type="ECO:0000313" key="4">
    <source>
        <dbReference type="EMBL" id="AJE80402.1"/>
    </source>
</evidence>
<dbReference type="PRINTS" id="PR00080">
    <property type="entry name" value="SDRFAMILY"/>
</dbReference>
<dbReference type="PRINTS" id="PR00081">
    <property type="entry name" value="GDHRDH"/>
</dbReference>
<dbReference type="Pfam" id="PF13561">
    <property type="entry name" value="adh_short_C2"/>
    <property type="match status" value="1"/>
</dbReference>
<keyword evidence="5" id="KW-1185">Reference proteome</keyword>
<dbReference type="GO" id="GO:0016616">
    <property type="term" value="F:oxidoreductase activity, acting on the CH-OH group of donors, NAD or NADP as acceptor"/>
    <property type="evidence" value="ECO:0007669"/>
    <property type="project" value="TreeGrafter"/>
</dbReference>
<dbReference type="FunFam" id="3.40.50.720:FF:000084">
    <property type="entry name" value="Short-chain dehydrogenase reductase"/>
    <property type="match status" value="1"/>
</dbReference>
<keyword evidence="2" id="KW-0560">Oxidoreductase</keyword>
<sequence>MLVTGGAQGIGAKLARELAARGAKVAVGDLTDPAPVVKEIEETGQRAYGQVVDVGDGAAVTEFVRAVGATLGPVDVLVNNAGIFTSLTHKPFTEITSDEFDRVLAINVRGVFECAKAVVPDMKATGRGSIVNISSTVFHGGTPGLLHYVASKSAVIGMTRAMARELGDEGIRVNSVAPGLVASQGVRDNEEHSGLQAAVLAKRSLKREQLPEDLVGPVLFLAGDDSQFVTGQTLIVDGGAFME</sequence>
<dbReference type="PANTHER" id="PTHR42760">
    <property type="entry name" value="SHORT-CHAIN DEHYDROGENASES/REDUCTASES FAMILY MEMBER"/>
    <property type="match status" value="1"/>
</dbReference>
<dbReference type="InterPro" id="IPR057326">
    <property type="entry name" value="KR_dom"/>
</dbReference>
<dbReference type="Gene3D" id="3.40.50.720">
    <property type="entry name" value="NAD(P)-binding Rossmann-like Domain"/>
    <property type="match status" value="1"/>
</dbReference>
<name>A0A0B5EQG0_STRA4</name>
<dbReference type="PROSITE" id="PS00061">
    <property type="entry name" value="ADH_SHORT"/>
    <property type="match status" value="1"/>
</dbReference>
<dbReference type="SUPFAM" id="SSF51735">
    <property type="entry name" value="NAD(P)-binding Rossmann-fold domains"/>
    <property type="match status" value="1"/>
</dbReference>
<dbReference type="KEGG" id="sals:SLNWT_0026"/>
<proteinExistence type="inferred from homology"/>
<dbReference type="InterPro" id="IPR002347">
    <property type="entry name" value="SDR_fam"/>
</dbReference>
<evidence type="ECO:0000256" key="1">
    <source>
        <dbReference type="ARBA" id="ARBA00006484"/>
    </source>
</evidence>
<organism evidence="4 5">
    <name type="scientific">Streptomyces albus (strain ATCC 21838 / DSM 41398 / FERM P-419 / JCM 4703 / NBRC 107858)</name>
    <dbReference type="NCBI Taxonomy" id="1081613"/>
    <lineage>
        <taxon>Bacteria</taxon>
        <taxon>Bacillati</taxon>
        <taxon>Actinomycetota</taxon>
        <taxon>Actinomycetes</taxon>
        <taxon>Kitasatosporales</taxon>
        <taxon>Streptomycetaceae</taxon>
        <taxon>Streptomyces</taxon>
    </lineage>
</organism>
<gene>
    <name evidence="4" type="ORF">SLNWT_0026</name>
</gene>
<evidence type="ECO:0000259" key="3">
    <source>
        <dbReference type="SMART" id="SM00822"/>
    </source>
</evidence>
<dbReference type="AlphaFoldDB" id="A0A0B5EQG0"/>
<dbReference type="PANTHER" id="PTHR42760:SF133">
    <property type="entry name" value="3-OXOACYL-[ACYL-CARRIER-PROTEIN] REDUCTASE"/>
    <property type="match status" value="1"/>
</dbReference>
<dbReference type="InterPro" id="IPR036291">
    <property type="entry name" value="NAD(P)-bd_dom_sf"/>
</dbReference>
<dbReference type="CDD" id="cd05233">
    <property type="entry name" value="SDR_c"/>
    <property type="match status" value="1"/>
</dbReference>
<dbReference type="Proteomes" id="UP000031523">
    <property type="component" value="Chromosome"/>
</dbReference>
<reference evidence="4 5" key="1">
    <citation type="submission" date="2015-01" db="EMBL/GenBank/DDBJ databases">
        <title>Enhanced salinomycin production by adjusting the supply of polyketide extender units in Streptomyce albus DSM 41398.</title>
        <authorList>
            <person name="Lu C."/>
        </authorList>
    </citation>
    <scope>NUCLEOTIDE SEQUENCE [LARGE SCALE GENOMIC DNA]</scope>
    <source>
        <strain evidence="5">ATCC 21838 / DSM 41398 / FERM P-419 / JCM 4703 / NBRC 107858</strain>
    </source>
</reference>
<comment type="similarity">
    <text evidence="1">Belongs to the short-chain dehydrogenases/reductases (SDR) family.</text>
</comment>
<dbReference type="InterPro" id="IPR020904">
    <property type="entry name" value="Sc_DH/Rdtase_CS"/>
</dbReference>
<protein>
    <submittedName>
        <fullName evidence="4">Short-chain dehydrogenase/reductase SDR</fullName>
    </submittedName>
</protein>
<evidence type="ECO:0000256" key="2">
    <source>
        <dbReference type="ARBA" id="ARBA00023002"/>
    </source>
</evidence>
<dbReference type="SMART" id="SM00822">
    <property type="entry name" value="PKS_KR"/>
    <property type="match status" value="1"/>
</dbReference>
<accession>A0A0B5EQG0</accession>
<dbReference type="EMBL" id="CP010519">
    <property type="protein sequence ID" value="AJE80402.1"/>
    <property type="molecule type" value="Genomic_DNA"/>
</dbReference>
<feature type="domain" description="Ketoreductase" evidence="3">
    <location>
        <begin position="2"/>
        <end position="179"/>
    </location>
</feature>